<dbReference type="PRINTS" id="PR00118">
    <property type="entry name" value="BLACTAMASEA"/>
</dbReference>
<dbReference type="EMBL" id="JARESE010000098">
    <property type="protein sequence ID" value="MDE8654693.1"/>
    <property type="molecule type" value="Genomic_DNA"/>
</dbReference>
<keyword evidence="5" id="KW-0378">Hydrolase</keyword>
<dbReference type="Gene3D" id="3.40.710.10">
    <property type="entry name" value="DD-peptidase/beta-lactamase superfamily"/>
    <property type="match status" value="1"/>
</dbReference>
<evidence type="ECO:0000313" key="5">
    <source>
        <dbReference type="EMBL" id="MDE8654693.1"/>
    </source>
</evidence>
<dbReference type="InterPro" id="IPR000871">
    <property type="entry name" value="Beta-lactam_class-A"/>
</dbReference>
<accession>A0ABT5WXQ6</accession>
<dbReference type="SUPFAM" id="SSF56601">
    <property type="entry name" value="beta-lactamase/transpeptidase-like"/>
    <property type="match status" value="1"/>
</dbReference>
<gene>
    <name evidence="5" type="ORF">PYV00_23655</name>
</gene>
<feature type="domain" description="Beta-lactamase class A catalytic" evidence="4">
    <location>
        <begin position="70"/>
        <end position="329"/>
    </location>
</feature>
<comment type="caution">
    <text evidence="5">The sequence shown here is derived from an EMBL/GenBank/DDBJ whole genome shotgun (WGS) entry which is preliminary data.</text>
</comment>
<comment type="similarity">
    <text evidence="2">Belongs to the class-A beta-lactamase family.</text>
</comment>
<evidence type="ECO:0000259" key="4">
    <source>
        <dbReference type="Pfam" id="PF13354"/>
    </source>
</evidence>
<dbReference type="GO" id="GO:0016787">
    <property type="term" value="F:hydrolase activity"/>
    <property type="evidence" value="ECO:0007669"/>
    <property type="project" value="UniProtKB-KW"/>
</dbReference>
<dbReference type="RefSeq" id="WP_275230813.1">
    <property type="nucleotide sequence ID" value="NZ_JARESE010000098.1"/>
</dbReference>
<sequence length="373" mass="40363">MKLAIATPGWSATVLAPVFGALSSLTAPNVAAAARPEVLYPAPPLHRSNPLTLLDDQIDNLGRTFNGDIGIAVQDVDTGELVEFDGRSYFPQQSVSKFWVALTALNAQDEGRKDLQTAVILKASDLTLFHQPIAAEIRAAGSYRTTLDRLLTRALQQSDNTCNDYVLRAVGGPDAVHAFLAAKNIEGIRFGPGERQMQSRIAALTWRPEYSRGNAFYQARSNVPLTRRQAAFDAYIANPVDGARPVAIVGALSRLQRGELLSPTSTARLLEIMSHSRTGPKRLKGGLSEGWSLAHKTGTGQQLGAVQTGYNDIGIMTSPSGRTYAVAVMIRRTSAPIWSRMLVMQNVVQAVIDYDAMKPQRLLPGESVTAARK</sequence>
<dbReference type="Proteomes" id="UP001216253">
    <property type="component" value="Unassembled WGS sequence"/>
</dbReference>
<name>A0ABT5WXQ6_9SPHN</name>
<evidence type="ECO:0000256" key="3">
    <source>
        <dbReference type="ARBA" id="ARBA00012865"/>
    </source>
</evidence>
<dbReference type="EC" id="3.5.2.6" evidence="3"/>
<evidence type="ECO:0000313" key="6">
    <source>
        <dbReference type="Proteomes" id="UP001216253"/>
    </source>
</evidence>
<keyword evidence="6" id="KW-1185">Reference proteome</keyword>
<evidence type="ECO:0000256" key="1">
    <source>
        <dbReference type="ARBA" id="ARBA00001526"/>
    </source>
</evidence>
<evidence type="ECO:0000256" key="2">
    <source>
        <dbReference type="ARBA" id="ARBA00009009"/>
    </source>
</evidence>
<reference evidence="5 6" key="1">
    <citation type="submission" date="2023-03" db="EMBL/GenBank/DDBJ databases">
        <title>NovoSphingobium album sp. nov. isolated from polycyclic aromatic hydrocarbons- and heavy-metal polluted soil.</title>
        <authorList>
            <person name="Liu Z."/>
            <person name="Wang K."/>
        </authorList>
    </citation>
    <scope>NUCLEOTIDE SEQUENCE [LARGE SCALE GENOMIC DNA]</scope>
    <source>
        <strain evidence="5 6">H3SJ31-1</strain>
    </source>
</reference>
<proteinExistence type="inferred from homology"/>
<dbReference type="PANTHER" id="PTHR35333:SF3">
    <property type="entry name" value="BETA-LACTAMASE-TYPE TRANSPEPTIDASE FOLD CONTAINING PROTEIN"/>
    <property type="match status" value="1"/>
</dbReference>
<comment type="catalytic activity">
    <reaction evidence="1">
        <text>a beta-lactam + H2O = a substituted beta-amino acid</text>
        <dbReference type="Rhea" id="RHEA:20401"/>
        <dbReference type="ChEBI" id="CHEBI:15377"/>
        <dbReference type="ChEBI" id="CHEBI:35627"/>
        <dbReference type="ChEBI" id="CHEBI:140347"/>
        <dbReference type="EC" id="3.5.2.6"/>
    </reaction>
</comment>
<protein>
    <recommendedName>
        <fullName evidence="3">beta-lactamase</fullName>
        <ecNumber evidence="3">3.5.2.6</ecNumber>
    </recommendedName>
</protein>
<dbReference type="InterPro" id="IPR012338">
    <property type="entry name" value="Beta-lactam/transpept-like"/>
</dbReference>
<organism evidence="5 6">
    <name type="scientific">Novosphingobium album</name>
    <name type="common">ex Liu et al. 2023</name>
    <dbReference type="NCBI Taxonomy" id="3031130"/>
    <lineage>
        <taxon>Bacteria</taxon>
        <taxon>Pseudomonadati</taxon>
        <taxon>Pseudomonadota</taxon>
        <taxon>Alphaproteobacteria</taxon>
        <taxon>Sphingomonadales</taxon>
        <taxon>Sphingomonadaceae</taxon>
        <taxon>Novosphingobium</taxon>
    </lineage>
</organism>
<dbReference type="InterPro" id="IPR045155">
    <property type="entry name" value="Beta-lactam_cat"/>
</dbReference>
<dbReference type="PANTHER" id="PTHR35333">
    <property type="entry name" value="BETA-LACTAMASE"/>
    <property type="match status" value="1"/>
</dbReference>
<dbReference type="Pfam" id="PF13354">
    <property type="entry name" value="Beta-lactamase2"/>
    <property type="match status" value="1"/>
</dbReference>